<keyword evidence="4" id="KW-0456">Lyase</keyword>
<dbReference type="EMBL" id="JACCCZ010000001">
    <property type="protein sequence ID" value="NYG01010.1"/>
    <property type="molecule type" value="Genomic_DNA"/>
</dbReference>
<dbReference type="InterPro" id="IPR015421">
    <property type="entry name" value="PyrdxlP-dep_Trfase_major"/>
</dbReference>
<dbReference type="Proteomes" id="UP000549695">
    <property type="component" value="Unassembled WGS sequence"/>
</dbReference>
<keyword evidence="2" id="KW-0663">Pyridoxal phosphate</keyword>
<protein>
    <submittedName>
        <fullName evidence="4">Selenocysteine lyase/cysteine desulfurase</fullName>
    </submittedName>
</protein>
<organism evidence="4 5">
    <name type="scientific">Pseudonocardia alni</name>
    <name type="common">Amycolata alni</name>
    <dbReference type="NCBI Taxonomy" id="33907"/>
    <lineage>
        <taxon>Bacteria</taxon>
        <taxon>Bacillati</taxon>
        <taxon>Actinomycetota</taxon>
        <taxon>Actinomycetes</taxon>
        <taxon>Pseudonocardiales</taxon>
        <taxon>Pseudonocardiaceae</taxon>
        <taxon>Pseudonocardia</taxon>
    </lineage>
</organism>
<accession>A0A852VY88</accession>
<evidence type="ECO:0000256" key="1">
    <source>
        <dbReference type="ARBA" id="ARBA00001933"/>
    </source>
</evidence>
<evidence type="ECO:0000259" key="3">
    <source>
        <dbReference type="Pfam" id="PF00266"/>
    </source>
</evidence>
<name>A0A852VY88_PSEA5</name>
<dbReference type="RefSeq" id="WP_179760568.1">
    <property type="nucleotide sequence ID" value="NZ_BAAAJZ010000008.1"/>
</dbReference>
<keyword evidence="5" id="KW-1185">Reference proteome</keyword>
<comment type="caution">
    <text evidence="4">The sequence shown here is derived from an EMBL/GenBank/DDBJ whole genome shotgun (WGS) entry which is preliminary data.</text>
</comment>
<proteinExistence type="predicted"/>
<dbReference type="Pfam" id="PF00266">
    <property type="entry name" value="Aminotran_5"/>
    <property type="match status" value="1"/>
</dbReference>
<dbReference type="GO" id="GO:0016829">
    <property type="term" value="F:lyase activity"/>
    <property type="evidence" value="ECO:0007669"/>
    <property type="project" value="UniProtKB-KW"/>
</dbReference>
<feature type="domain" description="Aminotransferase class V" evidence="3">
    <location>
        <begin position="36"/>
        <end position="413"/>
    </location>
</feature>
<dbReference type="Gene3D" id="3.40.640.10">
    <property type="entry name" value="Type I PLP-dependent aspartate aminotransferase-like (Major domain)"/>
    <property type="match status" value="1"/>
</dbReference>
<dbReference type="SUPFAM" id="SSF53383">
    <property type="entry name" value="PLP-dependent transferases"/>
    <property type="match status" value="1"/>
</dbReference>
<evidence type="ECO:0000313" key="4">
    <source>
        <dbReference type="EMBL" id="NYG01010.1"/>
    </source>
</evidence>
<dbReference type="InterPro" id="IPR000192">
    <property type="entry name" value="Aminotrans_V_dom"/>
</dbReference>
<sequence>MTLALSRPVQHALPRVVGADLTVPLVDGRWARYCDLDSAASAPALESVAAHVAQVLPYHGSVHRGAGWTSKVCTALVENARADVARFVRARADDVVVFTRNTTDALGLLARAVPGPVVTLDLEHHATLLAWRGGSGGAEHRVVRAGHSIAATLDALRAELAARPDAALVAVTGASNVTGELLPVAEIARIAHAAGARLCVDAAQLAPHRRVDLAGWGADYVALSGHKLYAPFGAGVLVGRRDWLDTAEPHVAGGGAVRSVGVTADDAVDGPGGTVTEWLPAPQRHEGGTPNVLGAAALGAACRALEDLIDDAVPAHERELAARLRAGLATVRGLRILSCFDDGPDADRTATVSFTLGELPAGLVAAALSAEYGIGVRDGRFCAHPLLERLTGGGDAVRASLGLRTGPSDVDRLVDALTDLARRGPAWTYALVDGRWAPTPDPRPADPFARGRELQAVPGCGD</sequence>
<dbReference type="PANTHER" id="PTHR43586:SF8">
    <property type="entry name" value="CYSTEINE DESULFURASE 1, CHLOROPLASTIC"/>
    <property type="match status" value="1"/>
</dbReference>
<evidence type="ECO:0000313" key="5">
    <source>
        <dbReference type="Proteomes" id="UP000549695"/>
    </source>
</evidence>
<gene>
    <name evidence="4" type="ORF">HDA37_001295</name>
</gene>
<comment type="cofactor">
    <cofactor evidence="1">
        <name>pyridoxal 5'-phosphate</name>
        <dbReference type="ChEBI" id="CHEBI:597326"/>
    </cofactor>
</comment>
<evidence type="ECO:0000256" key="2">
    <source>
        <dbReference type="ARBA" id="ARBA00022898"/>
    </source>
</evidence>
<dbReference type="AlphaFoldDB" id="A0A852VY88"/>
<dbReference type="InterPro" id="IPR015424">
    <property type="entry name" value="PyrdxlP-dep_Trfase"/>
</dbReference>
<reference evidence="4 5" key="1">
    <citation type="submission" date="2020-07" db="EMBL/GenBank/DDBJ databases">
        <title>Sequencing the genomes of 1000 actinobacteria strains.</title>
        <authorList>
            <person name="Klenk H.-P."/>
        </authorList>
    </citation>
    <scope>NUCLEOTIDE SEQUENCE [LARGE SCALE GENOMIC DNA]</scope>
    <source>
        <strain evidence="4 5">DSM 44749</strain>
    </source>
</reference>
<dbReference type="GeneID" id="98051097"/>
<dbReference type="InterPro" id="IPR015422">
    <property type="entry name" value="PyrdxlP-dep_Trfase_small"/>
</dbReference>
<dbReference type="Gene3D" id="3.90.1150.10">
    <property type="entry name" value="Aspartate Aminotransferase, domain 1"/>
    <property type="match status" value="1"/>
</dbReference>
<dbReference type="PANTHER" id="PTHR43586">
    <property type="entry name" value="CYSTEINE DESULFURASE"/>
    <property type="match status" value="1"/>
</dbReference>